<dbReference type="Proteomes" id="UP000008827">
    <property type="component" value="Chromosome 9"/>
</dbReference>
<dbReference type="PANTHER" id="PTHR45023">
    <property type="match status" value="1"/>
</dbReference>
<dbReference type="EMBL" id="CM000842">
    <property type="protein sequence ID" value="KRH38506.1"/>
    <property type="molecule type" value="Genomic_DNA"/>
</dbReference>
<sequence length="242" mass="28166">MDPNQFNCCEKNPLNEEVDTQFSTQIELENITIEEGGESSTRKKNGTRIFFSIKKDKLLISSWFNVSLDLIVGDEDYNTYRGNLSERSNNQLKFGWQNIHYVKSGYTKNDVMINAYIIWKDDEEKDFTLEHAWKLLKDQHKWLEQCKENYSSSSNQETLINVSESYTPTPLACPTGQKVTKRKAKVKRASSSTPVVDLSGIEKQIKERNMYDILMNDTSNMTQDQHKKHKITYKHVLKKFSS</sequence>
<evidence type="ECO:0000313" key="2">
    <source>
        <dbReference type="EnsemblPlants" id="KRH38506"/>
    </source>
</evidence>
<reference evidence="1" key="3">
    <citation type="submission" date="2018-07" db="EMBL/GenBank/DDBJ databases">
        <title>WGS assembly of Glycine max.</title>
        <authorList>
            <person name="Schmutz J."/>
            <person name="Cannon S."/>
            <person name="Schlueter J."/>
            <person name="Ma J."/>
            <person name="Mitros T."/>
            <person name="Nelson W."/>
            <person name="Hyten D."/>
            <person name="Song Q."/>
            <person name="Thelen J."/>
            <person name="Cheng J."/>
            <person name="Xu D."/>
            <person name="Hellsten U."/>
            <person name="May G."/>
            <person name="Yu Y."/>
            <person name="Sakurai T."/>
            <person name="Umezawa T."/>
            <person name="Bhattacharyya M."/>
            <person name="Sandhu D."/>
            <person name="Valliyodan B."/>
            <person name="Lindquist E."/>
            <person name="Peto M."/>
            <person name="Grant D."/>
            <person name="Shu S."/>
            <person name="Goodstein D."/>
            <person name="Barry K."/>
            <person name="Futrell-Griggs M."/>
            <person name="Abernathy B."/>
            <person name="Du J."/>
            <person name="Tian Z."/>
            <person name="Zhu L."/>
            <person name="Gill N."/>
            <person name="Joshi T."/>
            <person name="Libault M."/>
            <person name="Sethuraman A."/>
            <person name="Zhang X."/>
            <person name="Shinozaki K."/>
            <person name="Nguyen H."/>
            <person name="Wing R."/>
            <person name="Cregan P."/>
            <person name="Specht J."/>
            <person name="Grimwood J."/>
            <person name="Rokhsar D."/>
            <person name="Stacey G."/>
            <person name="Shoemaker R."/>
            <person name="Jackson S."/>
        </authorList>
    </citation>
    <scope>NUCLEOTIDE SEQUENCE</scope>
    <source>
        <tissue evidence="1">Callus</tissue>
    </source>
</reference>
<name>A0A0R0I899_SOYBN</name>
<evidence type="ECO:0008006" key="4">
    <source>
        <dbReference type="Google" id="ProtNLM"/>
    </source>
</evidence>
<evidence type="ECO:0000313" key="3">
    <source>
        <dbReference type="Proteomes" id="UP000008827"/>
    </source>
</evidence>
<dbReference type="InParanoid" id="A0A0R0I899"/>
<dbReference type="AlphaFoldDB" id="A0A0R0I899"/>
<dbReference type="OMA" id="INAYIIW"/>
<dbReference type="EnsemblPlants" id="KRH38506">
    <property type="protein sequence ID" value="KRH38506"/>
    <property type="gene ID" value="GLYMA_09G140900"/>
</dbReference>
<reference evidence="2" key="2">
    <citation type="submission" date="2018-02" db="UniProtKB">
        <authorList>
            <consortium name="EnsemblPlants"/>
        </authorList>
    </citation>
    <scope>IDENTIFICATION</scope>
    <source>
        <strain evidence="2">Williams 82</strain>
    </source>
</reference>
<accession>A0A0R0I899</accession>
<proteinExistence type="predicted"/>
<protein>
    <recommendedName>
        <fullName evidence="4">No apical meristem-associated C-terminal domain-containing protein</fullName>
    </recommendedName>
</protein>
<reference evidence="1 2" key="1">
    <citation type="journal article" date="2010" name="Nature">
        <title>Genome sequence of the palaeopolyploid soybean.</title>
        <authorList>
            <person name="Schmutz J."/>
            <person name="Cannon S.B."/>
            <person name="Schlueter J."/>
            <person name="Ma J."/>
            <person name="Mitros T."/>
            <person name="Nelson W."/>
            <person name="Hyten D.L."/>
            <person name="Song Q."/>
            <person name="Thelen J.J."/>
            <person name="Cheng J."/>
            <person name="Xu D."/>
            <person name="Hellsten U."/>
            <person name="May G.D."/>
            <person name="Yu Y."/>
            <person name="Sakurai T."/>
            <person name="Umezawa T."/>
            <person name="Bhattacharyya M.K."/>
            <person name="Sandhu D."/>
            <person name="Valliyodan B."/>
            <person name="Lindquist E."/>
            <person name="Peto M."/>
            <person name="Grant D."/>
            <person name="Shu S."/>
            <person name="Goodstein D."/>
            <person name="Barry K."/>
            <person name="Futrell-Griggs M."/>
            <person name="Abernathy B."/>
            <person name="Du J."/>
            <person name="Tian Z."/>
            <person name="Zhu L."/>
            <person name="Gill N."/>
            <person name="Joshi T."/>
            <person name="Libault M."/>
            <person name="Sethuraman A."/>
            <person name="Zhang X.-C."/>
            <person name="Shinozaki K."/>
            <person name="Nguyen H.T."/>
            <person name="Wing R.A."/>
            <person name="Cregan P."/>
            <person name="Specht J."/>
            <person name="Grimwood J."/>
            <person name="Rokhsar D."/>
            <person name="Stacey G."/>
            <person name="Shoemaker R.C."/>
            <person name="Jackson S.A."/>
        </authorList>
    </citation>
    <scope>NUCLEOTIDE SEQUENCE [LARGE SCALE GENOMIC DNA]</scope>
    <source>
        <strain evidence="2">cv. Williams 82</strain>
        <tissue evidence="1">Callus</tissue>
    </source>
</reference>
<organism evidence="1">
    <name type="scientific">Glycine max</name>
    <name type="common">Soybean</name>
    <name type="synonym">Glycine hispida</name>
    <dbReference type="NCBI Taxonomy" id="3847"/>
    <lineage>
        <taxon>Eukaryota</taxon>
        <taxon>Viridiplantae</taxon>
        <taxon>Streptophyta</taxon>
        <taxon>Embryophyta</taxon>
        <taxon>Tracheophyta</taxon>
        <taxon>Spermatophyta</taxon>
        <taxon>Magnoliopsida</taxon>
        <taxon>eudicotyledons</taxon>
        <taxon>Gunneridae</taxon>
        <taxon>Pentapetalae</taxon>
        <taxon>rosids</taxon>
        <taxon>fabids</taxon>
        <taxon>Fabales</taxon>
        <taxon>Fabaceae</taxon>
        <taxon>Papilionoideae</taxon>
        <taxon>50 kb inversion clade</taxon>
        <taxon>NPAAA clade</taxon>
        <taxon>indigoferoid/millettioid clade</taxon>
        <taxon>Phaseoleae</taxon>
        <taxon>Glycine</taxon>
        <taxon>Glycine subgen. Soja</taxon>
    </lineage>
</organism>
<evidence type="ECO:0000313" key="1">
    <source>
        <dbReference type="EMBL" id="KRH38506.1"/>
    </source>
</evidence>
<keyword evidence="3" id="KW-1185">Reference proteome</keyword>
<dbReference type="OrthoDB" id="1406386at2759"/>
<dbReference type="PANTHER" id="PTHR45023:SF4">
    <property type="entry name" value="GLYCINE-RICH PROTEIN-RELATED"/>
    <property type="match status" value="1"/>
</dbReference>
<dbReference type="Gramene" id="KRH38506">
    <property type="protein sequence ID" value="KRH38506"/>
    <property type="gene ID" value="GLYMA_09G140900"/>
</dbReference>
<gene>
    <name evidence="1" type="ORF">GLYMA_09G140900</name>
</gene>